<sequence length="298" mass="34388">MDDQYLPNPLSPEYDSVKGYGNYRQDDIPYWPGQDGVQEGTYSVDDFPQPGLHSLNKQNGYPDKDIYTQQISRAADQYASPKHRIVHKPLDVMPAVQQSRSSELEDYKSRRFPLQRQQPYLNYDESLQRSYANYPEVKPKNYEPAPNMDDVMYSNDDLIRASIVNQLPMQTEENHHSHEQNLKHVINTPVPHIHKKIKEKTSDRKNSAEDDSLIIVKPTSHSKGIQRTVLDFKMSVTELYQSTRTHTRETNSAILALVMGLTATVLLFILLACRMKTIRRRMSRKGRGLAHDADYLVN</sequence>
<keyword evidence="2" id="KW-0472">Membrane</keyword>
<evidence type="ECO:0000256" key="2">
    <source>
        <dbReference type="SAM" id="Phobius"/>
    </source>
</evidence>
<dbReference type="PANTHER" id="PTHR46876:SF1">
    <property type="entry name" value="LOW-DENSITY LIPOPROTEIN RECEPTOR-RELATED PROTEIN 11"/>
    <property type="match status" value="1"/>
</dbReference>
<evidence type="ECO:0000313" key="4">
    <source>
        <dbReference type="Proteomes" id="UP000054359"/>
    </source>
</evidence>
<gene>
    <name evidence="3" type="ORF">X975_21088</name>
</gene>
<keyword evidence="2" id="KW-0812">Transmembrane</keyword>
<dbReference type="STRING" id="407821.A0A087TX22"/>
<feature type="non-terminal residue" evidence="3">
    <location>
        <position position="298"/>
    </location>
</feature>
<dbReference type="Proteomes" id="UP000054359">
    <property type="component" value="Unassembled WGS sequence"/>
</dbReference>
<dbReference type="OrthoDB" id="10037294at2759"/>
<keyword evidence="4" id="KW-1185">Reference proteome</keyword>
<protein>
    <submittedName>
        <fullName evidence="3">Uncharacterized protein</fullName>
    </submittedName>
</protein>
<dbReference type="PANTHER" id="PTHR46876">
    <property type="entry name" value="LOW-DENSITY LIPOPROTEIN RECEPTOR-RELATED PROTEIN 11"/>
    <property type="match status" value="1"/>
</dbReference>
<evidence type="ECO:0000313" key="3">
    <source>
        <dbReference type="EMBL" id="KFM69661.1"/>
    </source>
</evidence>
<keyword evidence="2" id="KW-1133">Transmembrane helix</keyword>
<feature type="region of interest" description="Disordered" evidence="1">
    <location>
        <begin position="1"/>
        <end position="46"/>
    </location>
</feature>
<dbReference type="EMBL" id="KK117147">
    <property type="protein sequence ID" value="KFM69661.1"/>
    <property type="molecule type" value="Genomic_DNA"/>
</dbReference>
<proteinExistence type="predicted"/>
<reference evidence="3 4" key="1">
    <citation type="submission" date="2013-11" db="EMBL/GenBank/DDBJ databases">
        <title>Genome sequencing of Stegodyphus mimosarum.</title>
        <authorList>
            <person name="Bechsgaard J."/>
        </authorList>
    </citation>
    <scope>NUCLEOTIDE SEQUENCE [LARGE SCALE GENOMIC DNA]</scope>
</reference>
<name>A0A087TX22_STEMI</name>
<organism evidence="3 4">
    <name type="scientific">Stegodyphus mimosarum</name>
    <name type="common">African social velvet spider</name>
    <dbReference type="NCBI Taxonomy" id="407821"/>
    <lineage>
        <taxon>Eukaryota</taxon>
        <taxon>Metazoa</taxon>
        <taxon>Ecdysozoa</taxon>
        <taxon>Arthropoda</taxon>
        <taxon>Chelicerata</taxon>
        <taxon>Arachnida</taxon>
        <taxon>Araneae</taxon>
        <taxon>Araneomorphae</taxon>
        <taxon>Entelegynae</taxon>
        <taxon>Eresoidea</taxon>
        <taxon>Eresidae</taxon>
        <taxon>Stegodyphus</taxon>
    </lineage>
</organism>
<evidence type="ECO:0000256" key="1">
    <source>
        <dbReference type="SAM" id="MobiDB-lite"/>
    </source>
</evidence>
<accession>A0A087TX22</accession>
<feature type="transmembrane region" description="Helical" evidence="2">
    <location>
        <begin position="253"/>
        <end position="273"/>
    </location>
</feature>
<dbReference type="AlphaFoldDB" id="A0A087TX22"/>